<feature type="transmembrane region" description="Helical" evidence="7">
    <location>
        <begin position="272"/>
        <end position="291"/>
    </location>
</feature>
<comment type="similarity">
    <text evidence="2">Belongs to the major facilitator superfamily.</text>
</comment>
<evidence type="ECO:0000256" key="5">
    <source>
        <dbReference type="ARBA" id="ARBA00023136"/>
    </source>
</evidence>
<evidence type="ECO:0000256" key="4">
    <source>
        <dbReference type="ARBA" id="ARBA00022989"/>
    </source>
</evidence>
<dbReference type="GO" id="GO:0022857">
    <property type="term" value="F:transmembrane transporter activity"/>
    <property type="evidence" value="ECO:0007669"/>
    <property type="project" value="InterPro"/>
</dbReference>
<feature type="domain" description="Major facilitator superfamily (MFS) profile" evidence="8">
    <location>
        <begin position="46"/>
        <end position="500"/>
    </location>
</feature>
<evidence type="ECO:0000313" key="10">
    <source>
        <dbReference type="Proteomes" id="UP000053599"/>
    </source>
</evidence>
<dbReference type="PANTHER" id="PTHR23502:SF24">
    <property type="entry name" value="TRANSPORTER, PUTATIVE-RELATED"/>
    <property type="match status" value="1"/>
</dbReference>
<organism evidence="9 10">
    <name type="scientific">Exophiala sideris</name>
    <dbReference type="NCBI Taxonomy" id="1016849"/>
    <lineage>
        <taxon>Eukaryota</taxon>
        <taxon>Fungi</taxon>
        <taxon>Dikarya</taxon>
        <taxon>Ascomycota</taxon>
        <taxon>Pezizomycotina</taxon>
        <taxon>Eurotiomycetes</taxon>
        <taxon>Chaetothyriomycetidae</taxon>
        <taxon>Chaetothyriales</taxon>
        <taxon>Herpotrichiellaceae</taxon>
        <taxon>Exophiala</taxon>
    </lineage>
</organism>
<dbReference type="GO" id="GO:0005886">
    <property type="term" value="C:plasma membrane"/>
    <property type="evidence" value="ECO:0007669"/>
    <property type="project" value="UniProtKB-SubCell"/>
</dbReference>
<feature type="transmembrane region" description="Helical" evidence="7">
    <location>
        <begin position="110"/>
        <end position="130"/>
    </location>
</feature>
<dbReference type="Pfam" id="PF07690">
    <property type="entry name" value="MFS_1"/>
    <property type="match status" value="1"/>
</dbReference>
<dbReference type="InterPro" id="IPR011701">
    <property type="entry name" value="MFS"/>
</dbReference>
<dbReference type="InterPro" id="IPR036259">
    <property type="entry name" value="MFS_trans_sf"/>
</dbReference>
<dbReference type="SUPFAM" id="SSF103473">
    <property type="entry name" value="MFS general substrate transporter"/>
    <property type="match status" value="1"/>
</dbReference>
<feature type="transmembrane region" description="Helical" evidence="7">
    <location>
        <begin position="311"/>
        <end position="335"/>
    </location>
</feature>
<dbReference type="EMBL" id="KN846951">
    <property type="protein sequence ID" value="KIV84613.1"/>
    <property type="molecule type" value="Genomic_DNA"/>
</dbReference>
<dbReference type="Proteomes" id="UP000053599">
    <property type="component" value="Unassembled WGS sequence"/>
</dbReference>
<dbReference type="Gene3D" id="1.20.1250.20">
    <property type="entry name" value="MFS general substrate transporter like domains"/>
    <property type="match status" value="1"/>
</dbReference>
<dbReference type="FunFam" id="1.20.1250.20:FF:000082">
    <property type="entry name" value="MFS multidrug transporter, putative"/>
    <property type="match status" value="1"/>
</dbReference>
<feature type="transmembrane region" description="Helical" evidence="7">
    <location>
        <begin position="404"/>
        <end position="425"/>
    </location>
</feature>
<protein>
    <recommendedName>
        <fullName evidence="8">Major facilitator superfamily (MFS) profile domain-containing protein</fullName>
    </recommendedName>
</protein>
<dbReference type="STRING" id="1016849.A0A0D1ZCW1"/>
<feature type="transmembrane region" description="Helical" evidence="7">
    <location>
        <begin position="167"/>
        <end position="189"/>
    </location>
</feature>
<feature type="transmembrane region" description="Helical" evidence="7">
    <location>
        <begin position="380"/>
        <end position="398"/>
    </location>
</feature>
<comment type="subcellular location">
    <subcellularLocation>
        <location evidence="1">Cell membrane</location>
        <topology evidence="1">Multi-pass membrane protein</topology>
    </subcellularLocation>
</comment>
<evidence type="ECO:0000256" key="7">
    <source>
        <dbReference type="SAM" id="Phobius"/>
    </source>
</evidence>
<dbReference type="AlphaFoldDB" id="A0A0D1ZCW1"/>
<dbReference type="PANTHER" id="PTHR23502">
    <property type="entry name" value="MAJOR FACILITATOR SUPERFAMILY"/>
    <property type="match status" value="1"/>
</dbReference>
<dbReference type="CDD" id="cd17323">
    <property type="entry name" value="MFS_Tpo1_MDR_like"/>
    <property type="match status" value="1"/>
</dbReference>
<feature type="compositionally biased region" description="Polar residues" evidence="6">
    <location>
        <begin position="1"/>
        <end position="14"/>
    </location>
</feature>
<evidence type="ECO:0000313" key="9">
    <source>
        <dbReference type="EMBL" id="KIV84613.1"/>
    </source>
</evidence>
<evidence type="ECO:0000256" key="2">
    <source>
        <dbReference type="ARBA" id="ARBA00008335"/>
    </source>
</evidence>
<feature type="region of interest" description="Disordered" evidence="6">
    <location>
        <begin position="1"/>
        <end position="36"/>
    </location>
</feature>
<dbReference type="InterPro" id="IPR020846">
    <property type="entry name" value="MFS_dom"/>
</dbReference>
<keyword evidence="4 7" id="KW-1133">Transmembrane helix</keyword>
<feature type="transmembrane region" description="Helical" evidence="7">
    <location>
        <begin position="474"/>
        <end position="493"/>
    </location>
</feature>
<evidence type="ECO:0000259" key="8">
    <source>
        <dbReference type="PROSITE" id="PS50850"/>
    </source>
</evidence>
<accession>A0A0D1ZCW1</accession>
<reference evidence="9 10" key="1">
    <citation type="submission" date="2015-01" db="EMBL/GenBank/DDBJ databases">
        <title>The Genome Sequence of Exophiala sideris CBS121828.</title>
        <authorList>
            <consortium name="The Broad Institute Genomics Platform"/>
            <person name="Cuomo C."/>
            <person name="de Hoog S."/>
            <person name="Gorbushina A."/>
            <person name="Stielow B."/>
            <person name="Teixiera M."/>
            <person name="Abouelleil A."/>
            <person name="Chapman S.B."/>
            <person name="Priest M."/>
            <person name="Young S.K."/>
            <person name="Wortman J."/>
            <person name="Nusbaum C."/>
            <person name="Birren B."/>
        </authorList>
    </citation>
    <scope>NUCLEOTIDE SEQUENCE [LARGE SCALE GENOMIC DNA]</scope>
    <source>
        <strain evidence="9 10">CBS 121828</strain>
    </source>
</reference>
<proteinExistence type="inferred from homology"/>
<sequence length="520" mass="57894">MSQAEFSRQASTAPTLGRHRSQTVVTFPPGDPEGPRNWPGWRKWLIVSTITLIDLTVSWGASGFSPASKKFSKDFNVSSEVAILGLSLYVLGLAFGPMSLAPLSEYYGRTLLYVVPYGIFLLFVLGTALVDNLGGFLVLRLLSGLFASVTIANFGGTIADLWPRYQVGPAMSLFLWAAVCGSPSGYFLYSFIAQTRGWRDVFWAMLGIHGGLWLLLVIVLIGFKNETRHSVLLRRRAGRLRQERNSSNVTVPEEMKRKSLSQLFRVTLSRPFRFLATEAIIIFCALYNGYLYGLSFLFNDAFNLVFGEKGYGFNVIGVGLAFLGVVVGVSLGPIVNIWQERHYRKAIHAHERASVEEGPDDPNASKDDNRFKNIPEARLQLGKVAAVLFPISLFWFGWCSVPSYHIHWIVPILATVMFGFSFYTLILMTYMYIEDSYMVFSASALAGVGLVRNLAGAGFPLFGTQMYENERNGWASTILGCLAILLVSIPFILERFGTRLRARSPFARLHMDDDDEVGPD</sequence>
<dbReference type="HOGENOM" id="CLU_008455_11_5_1"/>
<feature type="transmembrane region" description="Helical" evidence="7">
    <location>
        <begin position="44"/>
        <end position="61"/>
    </location>
</feature>
<evidence type="ECO:0000256" key="6">
    <source>
        <dbReference type="SAM" id="MobiDB-lite"/>
    </source>
</evidence>
<evidence type="ECO:0000256" key="1">
    <source>
        <dbReference type="ARBA" id="ARBA00004651"/>
    </source>
</evidence>
<feature type="transmembrane region" description="Helical" evidence="7">
    <location>
        <begin position="136"/>
        <end position="155"/>
    </location>
</feature>
<gene>
    <name evidence="9" type="ORF">PV11_00386</name>
</gene>
<feature type="transmembrane region" description="Helical" evidence="7">
    <location>
        <begin position="201"/>
        <end position="223"/>
    </location>
</feature>
<evidence type="ECO:0000256" key="3">
    <source>
        <dbReference type="ARBA" id="ARBA00022692"/>
    </source>
</evidence>
<dbReference type="PROSITE" id="PS50850">
    <property type="entry name" value="MFS"/>
    <property type="match status" value="1"/>
</dbReference>
<name>A0A0D1ZCW1_9EURO</name>
<keyword evidence="3 7" id="KW-0812">Transmembrane</keyword>
<feature type="transmembrane region" description="Helical" evidence="7">
    <location>
        <begin position="437"/>
        <end position="462"/>
    </location>
</feature>
<feature type="transmembrane region" description="Helical" evidence="7">
    <location>
        <begin position="81"/>
        <end position="103"/>
    </location>
</feature>
<dbReference type="OrthoDB" id="4155228at2759"/>
<keyword evidence="5 7" id="KW-0472">Membrane</keyword>